<evidence type="ECO:0000313" key="5">
    <source>
        <dbReference type="EMBL" id="TVY25152.1"/>
    </source>
</evidence>
<gene>
    <name evidence="5" type="primary">gstB</name>
    <name evidence="5" type="ORF">LHYA1_G006482</name>
</gene>
<evidence type="ECO:0000256" key="1">
    <source>
        <dbReference type="ARBA" id="ARBA00007409"/>
    </source>
</evidence>
<evidence type="ECO:0000313" key="6">
    <source>
        <dbReference type="Proteomes" id="UP000431533"/>
    </source>
</evidence>
<dbReference type="InterPro" id="IPR004045">
    <property type="entry name" value="Glutathione_S-Trfase_N"/>
</dbReference>
<dbReference type="InterPro" id="IPR036282">
    <property type="entry name" value="Glutathione-S-Trfase_C_sf"/>
</dbReference>
<sequence>MADKRISITRWEVAYNSFHLLCTQRACHNLSKMPEIKLYYAPGACSLAPHILLHTSGLPFRAIPLRVGTILTDFPPSFSLINPKMKVPVLCLDTEVITEIPAIATAISNLVPERYFVGKTDMEVVRVYEWMNWLSGTLHGAGFGHVFRPQRWSVQGDGLEGIREQGLVVVKECFDMIEGKLAGVYAVGGGLTVVDAYLFVFYRWGNEMGLDMKGKYPKYAALVKNLLELDAVKETLKVEDIVYKL</sequence>
<accession>A0A8H8TX50</accession>
<dbReference type="CDD" id="cd03188">
    <property type="entry name" value="GST_C_Beta"/>
    <property type="match status" value="1"/>
</dbReference>
<evidence type="ECO:0000259" key="4">
    <source>
        <dbReference type="PROSITE" id="PS50405"/>
    </source>
</evidence>
<keyword evidence="6" id="KW-1185">Reference proteome</keyword>
<dbReference type="EMBL" id="QGMH01000105">
    <property type="protein sequence ID" value="TVY25152.1"/>
    <property type="molecule type" value="Genomic_DNA"/>
</dbReference>
<dbReference type="Proteomes" id="UP000431533">
    <property type="component" value="Unassembled WGS sequence"/>
</dbReference>
<dbReference type="PANTHER" id="PTHR44051">
    <property type="entry name" value="GLUTATHIONE S-TRANSFERASE-RELATED"/>
    <property type="match status" value="1"/>
</dbReference>
<keyword evidence="2" id="KW-0472">Membrane</keyword>
<keyword evidence="2" id="KW-0812">Transmembrane</keyword>
<reference evidence="5 6" key="1">
    <citation type="submission" date="2018-05" db="EMBL/GenBank/DDBJ databases">
        <title>Genome sequencing and assembly of the regulated plant pathogen Lachnellula willkommii and related sister species for the development of diagnostic species identification markers.</title>
        <authorList>
            <person name="Giroux E."/>
            <person name="Bilodeau G."/>
        </authorList>
    </citation>
    <scope>NUCLEOTIDE SEQUENCE [LARGE SCALE GENOMIC DNA]</scope>
    <source>
        <strain evidence="5 6">CBS 185.66</strain>
    </source>
</reference>
<feature type="transmembrane region" description="Helical" evidence="2">
    <location>
        <begin position="181"/>
        <end position="202"/>
    </location>
</feature>
<dbReference type="InterPro" id="IPR010987">
    <property type="entry name" value="Glutathione-S-Trfase_C-like"/>
</dbReference>
<dbReference type="Gene3D" id="1.20.1050.10">
    <property type="match status" value="1"/>
</dbReference>
<feature type="domain" description="GST C-terminal" evidence="4">
    <location>
        <begin position="120"/>
        <end position="245"/>
    </location>
</feature>
<dbReference type="GeneID" id="41986680"/>
<dbReference type="Pfam" id="PF00043">
    <property type="entry name" value="GST_C"/>
    <property type="match status" value="1"/>
</dbReference>
<dbReference type="PROSITE" id="PS50405">
    <property type="entry name" value="GST_CTER"/>
    <property type="match status" value="1"/>
</dbReference>
<dbReference type="OrthoDB" id="2309723at2759"/>
<dbReference type="SFLD" id="SFLDS00019">
    <property type="entry name" value="Glutathione_Transferase_(cytos"/>
    <property type="match status" value="1"/>
</dbReference>
<proteinExistence type="inferred from homology"/>
<protein>
    <submittedName>
        <fullName evidence="5">Glutathione S-transferase</fullName>
    </submittedName>
</protein>
<dbReference type="Pfam" id="PF13409">
    <property type="entry name" value="GST_N_2"/>
    <property type="match status" value="1"/>
</dbReference>
<dbReference type="Gene3D" id="3.40.30.10">
    <property type="entry name" value="Glutaredoxin"/>
    <property type="match status" value="1"/>
</dbReference>
<dbReference type="RefSeq" id="XP_031003940.1">
    <property type="nucleotide sequence ID" value="XM_031151420.1"/>
</dbReference>
<name>A0A8H8TX50_9HELO</name>
<feature type="domain" description="GST N-terminal" evidence="3">
    <location>
        <begin position="33"/>
        <end position="115"/>
    </location>
</feature>
<dbReference type="InterPro" id="IPR040079">
    <property type="entry name" value="Glutathione_S-Trfase"/>
</dbReference>
<dbReference type="SUPFAM" id="SSF52833">
    <property type="entry name" value="Thioredoxin-like"/>
    <property type="match status" value="1"/>
</dbReference>
<dbReference type="AlphaFoldDB" id="A0A8H8TX50"/>
<dbReference type="InterPro" id="IPR004046">
    <property type="entry name" value="GST_C"/>
</dbReference>
<evidence type="ECO:0000256" key="2">
    <source>
        <dbReference type="SAM" id="Phobius"/>
    </source>
</evidence>
<dbReference type="PANTHER" id="PTHR44051:SF8">
    <property type="entry name" value="GLUTATHIONE S-TRANSFERASE GSTA"/>
    <property type="match status" value="1"/>
</dbReference>
<organism evidence="5 6">
    <name type="scientific">Lachnellula hyalina</name>
    <dbReference type="NCBI Taxonomy" id="1316788"/>
    <lineage>
        <taxon>Eukaryota</taxon>
        <taxon>Fungi</taxon>
        <taxon>Dikarya</taxon>
        <taxon>Ascomycota</taxon>
        <taxon>Pezizomycotina</taxon>
        <taxon>Leotiomycetes</taxon>
        <taxon>Helotiales</taxon>
        <taxon>Lachnaceae</taxon>
        <taxon>Lachnellula</taxon>
    </lineage>
</organism>
<dbReference type="PROSITE" id="PS50404">
    <property type="entry name" value="GST_NTER"/>
    <property type="match status" value="1"/>
</dbReference>
<keyword evidence="2" id="KW-1133">Transmembrane helix</keyword>
<comment type="similarity">
    <text evidence="1">Belongs to the GST superfamily.</text>
</comment>
<keyword evidence="5" id="KW-0808">Transferase</keyword>
<dbReference type="InterPro" id="IPR036249">
    <property type="entry name" value="Thioredoxin-like_sf"/>
</dbReference>
<dbReference type="SUPFAM" id="SSF47616">
    <property type="entry name" value="GST C-terminal domain-like"/>
    <property type="match status" value="1"/>
</dbReference>
<dbReference type="CDD" id="cd03057">
    <property type="entry name" value="GST_N_Beta"/>
    <property type="match status" value="1"/>
</dbReference>
<evidence type="ECO:0000259" key="3">
    <source>
        <dbReference type="PROSITE" id="PS50404"/>
    </source>
</evidence>
<comment type="caution">
    <text evidence="5">The sequence shown here is derived from an EMBL/GenBank/DDBJ whole genome shotgun (WGS) entry which is preliminary data.</text>
</comment>
<dbReference type="GO" id="GO:0016740">
    <property type="term" value="F:transferase activity"/>
    <property type="evidence" value="ECO:0007669"/>
    <property type="project" value="UniProtKB-KW"/>
</dbReference>